<dbReference type="Pfam" id="PF07676">
    <property type="entry name" value="PD40"/>
    <property type="match status" value="3"/>
</dbReference>
<keyword evidence="2 4" id="KW-0472">Membrane</keyword>
<dbReference type="SUPFAM" id="SSF103088">
    <property type="entry name" value="OmpA-like"/>
    <property type="match status" value="1"/>
</dbReference>
<gene>
    <name evidence="6" type="ORF">SAMN05421640_2561</name>
</gene>
<evidence type="ECO:0000256" key="3">
    <source>
        <dbReference type="ARBA" id="ARBA00023237"/>
    </source>
</evidence>
<feature type="domain" description="OmpA-like" evidence="5">
    <location>
        <begin position="534"/>
        <end position="653"/>
    </location>
</feature>
<reference evidence="6 7" key="1">
    <citation type="submission" date="2017-06" db="EMBL/GenBank/DDBJ databases">
        <authorList>
            <person name="Kim H.J."/>
            <person name="Triplett B.A."/>
        </authorList>
    </citation>
    <scope>NUCLEOTIDE SEQUENCE [LARGE SCALE GENOMIC DNA]</scope>
    <source>
        <strain evidence="6 7">DSM 19307</strain>
    </source>
</reference>
<organism evidence="6 7">
    <name type="scientific">Ekhidna lutea</name>
    <dbReference type="NCBI Taxonomy" id="447679"/>
    <lineage>
        <taxon>Bacteria</taxon>
        <taxon>Pseudomonadati</taxon>
        <taxon>Bacteroidota</taxon>
        <taxon>Cytophagia</taxon>
        <taxon>Cytophagales</taxon>
        <taxon>Reichenbachiellaceae</taxon>
        <taxon>Ekhidna</taxon>
    </lineage>
</organism>
<evidence type="ECO:0000256" key="2">
    <source>
        <dbReference type="ARBA" id="ARBA00023136"/>
    </source>
</evidence>
<protein>
    <submittedName>
        <fullName evidence="6">WD40-like Beta Propeller Repeat</fullName>
    </submittedName>
</protein>
<evidence type="ECO:0000313" key="7">
    <source>
        <dbReference type="Proteomes" id="UP000198393"/>
    </source>
</evidence>
<dbReference type="CDD" id="cd07185">
    <property type="entry name" value="OmpA_C-like"/>
    <property type="match status" value="1"/>
</dbReference>
<dbReference type="InterPro" id="IPR011042">
    <property type="entry name" value="6-blade_b-propeller_TolB-like"/>
</dbReference>
<keyword evidence="3" id="KW-0998">Cell outer membrane</keyword>
<dbReference type="InterPro" id="IPR050330">
    <property type="entry name" value="Bact_OuterMem_StrucFunc"/>
</dbReference>
<dbReference type="OrthoDB" id="1488841at2"/>
<dbReference type="AlphaFoldDB" id="A0A239KBC7"/>
<dbReference type="PANTHER" id="PTHR30329:SF21">
    <property type="entry name" value="LIPOPROTEIN YIAD-RELATED"/>
    <property type="match status" value="1"/>
</dbReference>
<dbReference type="PANTHER" id="PTHR30329">
    <property type="entry name" value="STATOR ELEMENT OF FLAGELLAR MOTOR COMPLEX"/>
    <property type="match status" value="1"/>
</dbReference>
<dbReference type="Pfam" id="PF00691">
    <property type="entry name" value="OmpA"/>
    <property type="match status" value="1"/>
</dbReference>
<dbReference type="EMBL" id="FZPD01000004">
    <property type="protein sequence ID" value="SNT15716.1"/>
    <property type="molecule type" value="Genomic_DNA"/>
</dbReference>
<evidence type="ECO:0000259" key="5">
    <source>
        <dbReference type="PROSITE" id="PS51123"/>
    </source>
</evidence>
<comment type="subcellular location">
    <subcellularLocation>
        <location evidence="1">Cell outer membrane</location>
    </subcellularLocation>
</comment>
<name>A0A239KBC7_EKHLU</name>
<dbReference type="Gene3D" id="3.30.1330.60">
    <property type="entry name" value="OmpA-like domain"/>
    <property type="match status" value="1"/>
</dbReference>
<dbReference type="RefSeq" id="WP_089357260.1">
    <property type="nucleotide sequence ID" value="NZ_FZPD01000004.1"/>
</dbReference>
<dbReference type="PROSITE" id="PS51123">
    <property type="entry name" value="OMPA_2"/>
    <property type="match status" value="1"/>
</dbReference>
<dbReference type="InterPro" id="IPR006664">
    <property type="entry name" value="OMP_bac"/>
</dbReference>
<evidence type="ECO:0000256" key="1">
    <source>
        <dbReference type="ARBA" id="ARBA00004442"/>
    </source>
</evidence>
<evidence type="ECO:0000256" key="4">
    <source>
        <dbReference type="PROSITE-ProRule" id="PRU00473"/>
    </source>
</evidence>
<dbReference type="InterPro" id="IPR036737">
    <property type="entry name" value="OmpA-like_sf"/>
</dbReference>
<dbReference type="Proteomes" id="UP000198393">
    <property type="component" value="Unassembled WGS sequence"/>
</dbReference>
<dbReference type="InterPro" id="IPR006665">
    <property type="entry name" value="OmpA-like"/>
</dbReference>
<keyword evidence="7" id="KW-1185">Reference proteome</keyword>
<dbReference type="PRINTS" id="PR01021">
    <property type="entry name" value="OMPADOMAIN"/>
</dbReference>
<sequence length="666" mass="76979">MRRIFNRHIGLFLVLVTFSVAAQKGRKEVQIITDSIPKDVVFNAYEFKGINKYPEYFNKQKLERIYKLDQEENWEELYDALKDYVSRFGIRNFYKDTRLIWQLAKMTELFGDPEEAMTLYRMVLRHHYQGINIKEIELYYDSLNRQAAEQFVPIDYYYELVEHRKLIDTLQPPRGVLLNMGMLVNSSSADYGPSLNIHNDILVFTSKRKKVDETIRFREDEDLFFSRKDAYGTWSKAKPIPKLNSHYNEGSPCLSGDGKTLVFSRCDSPDSYGDCDLFMATLQEDSTWTRPENLGVSVNSLAWDSHPALSHKGDTLFFSSDRLGGFGLADIYYTTRDERGRWSAAMNMGPVINTRQNDVSPFYHPVYEVLYFSSNGQLYNFGEFDIYKAYHVDGYWTEPQNIGPLVNGRGSEFYFTIDSESELLFYARSSTRDLNKQDIYSFPLPMEAQPEATTTVTGTLTDSLTGVPFEGIVSIIDLDKGNEVAPKFLKADGSFEFELINQRNYLLILQGDDFFRIEEVFYLDGPMELNTVTEPLVSKMKFESIEFDVGKAELKTEMYADLNKVVNFLYDNIDFKLKISGHTDSVGDPEKNLQLSKERAQNIRDYIVIFAGIIEERVKAEGYGDTQPIVENEVTEADRKLNRRVEFEIYREAPPTEESEESSNDF</sequence>
<dbReference type="SUPFAM" id="SSF82171">
    <property type="entry name" value="DPP6 N-terminal domain-like"/>
    <property type="match status" value="1"/>
</dbReference>
<proteinExistence type="predicted"/>
<dbReference type="GO" id="GO:0009279">
    <property type="term" value="C:cell outer membrane"/>
    <property type="evidence" value="ECO:0007669"/>
    <property type="project" value="UniProtKB-SubCell"/>
</dbReference>
<evidence type="ECO:0000313" key="6">
    <source>
        <dbReference type="EMBL" id="SNT15716.1"/>
    </source>
</evidence>
<dbReference type="Gene3D" id="2.120.10.30">
    <property type="entry name" value="TolB, C-terminal domain"/>
    <property type="match status" value="1"/>
</dbReference>
<dbReference type="InterPro" id="IPR011659">
    <property type="entry name" value="WD40"/>
</dbReference>
<accession>A0A239KBC7</accession>